<gene>
    <name evidence="2" type="ORF">L211DRAFT_444688</name>
</gene>
<keyword evidence="3" id="KW-1185">Reference proteome</keyword>
<protein>
    <recommendedName>
        <fullName evidence="4">Secreted protein</fullName>
    </recommendedName>
</protein>
<reference evidence="2 3" key="1">
    <citation type="journal article" date="2018" name="Nat. Ecol. Evol.">
        <title>Pezizomycetes genomes reveal the molecular basis of ectomycorrhizal truffle lifestyle.</title>
        <authorList>
            <person name="Murat C."/>
            <person name="Payen T."/>
            <person name="Noel B."/>
            <person name="Kuo A."/>
            <person name="Morin E."/>
            <person name="Chen J."/>
            <person name="Kohler A."/>
            <person name="Krizsan K."/>
            <person name="Balestrini R."/>
            <person name="Da Silva C."/>
            <person name="Montanini B."/>
            <person name="Hainaut M."/>
            <person name="Levati E."/>
            <person name="Barry K.W."/>
            <person name="Belfiori B."/>
            <person name="Cichocki N."/>
            <person name="Clum A."/>
            <person name="Dockter R.B."/>
            <person name="Fauchery L."/>
            <person name="Guy J."/>
            <person name="Iotti M."/>
            <person name="Le Tacon F."/>
            <person name="Lindquist E.A."/>
            <person name="Lipzen A."/>
            <person name="Malagnac F."/>
            <person name="Mello A."/>
            <person name="Molinier V."/>
            <person name="Miyauchi S."/>
            <person name="Poulain J."/>
            <person name="Riccioni C."/>
            <person name="Rubini A."/>
            <person name="Sitrit Y."/>
            <person name="Splivallo R."/>
            <person name="Traeger S."/>
            <person name="Wang M."/>
            <person name="Zifcakova L."/>
            <person name="Wipf D."/>
            <person name="Zambonelli A."/>
            <person name="Paolocci F."/>
            <person name="Nowrousian M."/>
            <person name="Ottonello S."/>
            <person name="Baldrian P."/>
            <person name="Spatafora J.W."/>
            <person name="Henrissat B."/>
            <person name="Nagy L.G."/>
            <person name="Aury J.M."/>
            <person name="Wincker P."/>
            <person name="Grigoriev I.V."/>
            <person name="Bonfante P."/>
            <person name="Martin F.M."/>
        </authorList>
    </citation>
    <scope>NUCLEOTIDE SEQUENCE [LARGE SCALE GENOMIC DNA]</scope>
    <source>
        <strain evidence="2 3">ATCC MYA-4762</strain>
    </source>
</reference>
<evidence type="ECO:0000313" key="3">
    <source>
        <dbReference type="Proteomes" id="UP000267821"/>
    </source>
</evidence>
<evidence type="ECO:0000256" key="1">
    <source>
        <dbReference type="SAM" id="SignalP"/>
    </source>
</evidence>
<feature type="chain" id="PRO_5018312546" description="Secreted protein" evidence="1">
    <location>
        <begin position="30"/>
        <end position="134"/>
    </location>
</feature>
<accession>A0A3N4LER2</accession>
<name>A0A3N4LER2_9PEZI</name>
<evidence type="ECO:0008006" key="4">
    <source>
        <dbReference type="Google" id="ProtNLM"/>
    </source>
</evidence>
<keyword evidence="1" id="KW-0732">Signal</keyword>
<feature type="signal peptide" evidence="1">
    <location>
        <begin position="1"/>
        <end position="29"/>
    </location>
</feature>
<dbReference type="AlphaFoldDB" id="A0A3N4LER2"/>
<dbReference type="EMBL" id="ML121560">
    <property type="protein sequence ID" value="RPB21380.1"/>
    <property type="molecule type" value="Genomic_DNA"/>
</dbReference>
<sequence>MFNNSSLSNFLFISSCSLFFFIFPSCSFCASSVSRLNSSISSGSSSSVNLLSCRGGLPSAPLLPGTPQPAPETTLGLAIRAPTSTEDLYQNTLTNLGILEYWCWRIIRLLSIFPLLEFHCSKFWTTTSVEIRLL</sequence>
<dbReference type="InParanoid" id="A0A3N4LER2"/>
<proteinExistence type="predicted"/>
<organism evidence="2 3">
    <name type="scientific">Terfezia boudieri ATCC MYA-4762</name>
    <dbReference type="NCBI Taxonomy" id="1051890"/>
    <lineage>
        <taxon>Eukaryota</taxon>
        <taxon>Fungi</taxon>
        <taxon>Dikarya</taxon>
        <taxon>Ascomycota</taxon>
        <taxon>Pezizomycotina</taxon>
        <taxon>Pezizomycetes</taxon>
        <taxon>Pezizales</taxon>
        <taxon>Pezizaceae</taxon>
        <taxon>Terfezia</taxon>
    </lineage>
</organism>
<dbReference type="Proteomes" id="UP000267821">
    <property type="component" value="Unassembled WGS sequence"/>
</dbReference>
<evidence type="ECO:0000313" key="2">
    <source>
        <dbReference type="EMBL" id="RPB21380.1"/>
    </source>
</evidence>